<dbReference type="Proteomes" id="UP000638981">
    <property type="component" value="Unassembled WGS sequence"/>
</dbReference>
<reference evidence="1" key="1">
    <citation type="journal article" date="2014" name="Int. J. Syst. Evol. Microbiol.">
        <title>Complete genome sequence of Corynebacterium casei LMG S-19264T (=DSM 44701T), isolated from a smear-ripened cheese.</title>
        <authorList>
            <consortium name="US DOE Joint Genome Institute (JGI-PGF)"/>
            <person name="Walter F."/>
            <person name="Albersmeier A."/>
            <person name="Kalinowski J."/>
            <person name="Ruckert C."/>
        </authorList>
    </citation>
    <scope>NUCLEOTIDE SEQUENCE</scope>
    <source>
        <strain evidence="1">KCTC 23310</strain>
    </source>
</reference>
<name>A0A918TKQ5_9RHOB</name>
<sequence length="170" mass="18306">MKLAYVSVPGRGATDALLADVVADLEKQGLRLAGTVQSNLQREGRRHCDMDIRILPDGPQVRISEDRGELARGCRLDSGALEQSVVQVIDRLPGADLLIVNKFGKREAEGRGLVPAIILALELDIPVLLGVNNLNSDAFIAFAGGLETLLRPDSEAILQWCATFHSKQAA</sequence>
<evidence type="ECO:0000313" key="2">
    <source>
        <dbReference type="Proteomes" id="UP000638981"/>
    </source>
</evidence>
<dbReference type="Pfam" id="PF10649">
    <property type="entry name" value="DUF2478"/>
    <property type="match status" value="1"/>
</dbReference>
<gene>
    <name evidence="1" type="ORF">GCM10007315_13210</name>
</gene>
<proteinExistence type="predicted"/>
<keyword evidence="2" id="KW-1185">Reference proteome</keyword>
<reference evidence="1" key="2">
    <citation type="submission" date="2020-09" db="EMBL/GenBank/DDBJ databases">
        <authorList>
            <person name="Sun Q."/>
            <person name="Kim S."/>
        </authorList>
    </citation>
    <scope>NUCLEOTIDE SEQUENCE</scope>
    <source>
        <strain evidence="1">KCTC 23310</strain>
    </source>
</reference>
<dbReference type="RefSeq" id="WP_189410830.1">
    <property type="nucleotide sequence ID" value="NZ_BMYJ01000003.1"/>
</dbReference>
<dbReference type="AlphaFoldDB" id="A0A918TKQ5"/>
<evidence type="ECO:0000313" key="1">
    <source>
        <dbReference type="EMBL" id="GHC52082.1"/>
    </source>
</evidence>
<dbReference type="EMBL" id="BMYJ01000003">
    <property type="protein sequence ID" value="GHC52082.1"/>
    <property type="molecule type" value="Genomic_DNA"/>
</dbReference>
<evidence type="ECO:0008006" key="3">
    <source>
        <dbReference type="Google" id="ProtNLM"/>
    </source>
</evidence>
<accession>A0A918TKQ5</accession>
<organism evidence="1 2">
    <name type="scientific">Neogemmobacter tilapiae</name>
    <dbReference type="NCBI Taxonomy" id="875041"/>
    <lineage>
        <taxon>Bacteria</taxon>
        <taxon>Pseudomonadati</taxon>
        <taxon>Pseudomonadota</taxon>
        <taxon>Alphaproteobacteria</taxon>
        <taxon>Rhodobacterales</taxon>
        <taxon>Paracoccaceae</taxon>
        <taxon>Neogemmobacter</taxon>
    </lineage>
</organism>
<comment type="caution">
    <text evidence="1">The sequence shown here is derived from an EMBL/GenBank/DDBJ whole genome shotgun (WGS) entry which is preliminary data.</text>
</comment>
<dbReference type="InterPro" id="IPR018912">
    <property type="entry name" value="DUF2478"/>
</dbReference>
<protein>
    <recommendedName>
        <fullName evidence="3">DUF2478 domain-containing protein</fullName>
    </recommendedName>
</protein>